<feature type="region of interest" description="Disordered" evidence="1">
    <location>
        <begin position="78"/>
        <end position="143"/>
    </location>
</feature>
<keyword evidence="3" id="KW-1185">Reference proteome</keyword>
<evidence type="ECO:0000313" key="3">
    <source>
        <dbReference type="Proteomes" id="UP001151760"/>
    </source>
</evidence>
<dbReference type="Proteomes" id="UP001151760">
    <property type="component" value="Unassembled WGS sequence"/>
</dbReference>
<dbReference type="EMBL" id="BQNB010019234">
    <property type="protein sequence ID" value="GJT83147.1"/>
    <property type="molecule type" value="Genomic_DNA"/>
</dbReference>
<reference evidence="2" key="1">
    <citation type="journal article" date="2022" name="Int. J. Mol. Sci.">
        <title>Draft Genome of Tanacetum Coccineum: Genomic Comparison of Closely Related Tanacetum-Family Plants.</title>
        <authorList>
            <person name="Yamashiro T."/>
            <person name="Shiraishi A."/>
            <person name="Nakayama K."/>
            <person name="Satake H."/>
        </authorList>
    </citation>
    <scope>NUCLEOTIDE SEQUENCE</scope>
</reference>
<reference evidence="2" key="2">
    <citation type="submission" date="2022-01" db="EMBL/GenBank/DDBJ databases">
        <authorList>
            <person name="Yamashiro T."/>
            <person name="Shiraishi A."/>
            <person name="Satake H."/>
            <person name="Nakayama K."/>
        </authorList>
    </citation>
    <scope>NUCLEOTIDE SEQUENCE</scope>
</reference>
<comment type="caution">
    <text evidence="2">The sequence shown here is derived from an EMBL/GenBank/DDBJ whole genome shotgun (WGS) entry which is preliminary data.</text>
</comment>
<organism evidence="2 3">
    <name type="scientific">Tanacetum coccineum</name>
    <dbReference type="NCBI Taxonomy" id="301880"/>
    <lineage>
        <taxon>Eukaryota</taxon>
        <taxon>Viridiplantae</taxon>
        <taxon>Streptophyta</taxon>
        <taxon>Embryophyta</taxon>
        <taxon>Tracheophyta</taxon>
        <taxon>Spermatophyta</taxon>
        <taxon>Magnoliopsida</taxon>
        <taxon>eudicotyledons</taxon>
        <taxon>Gunneridae</taxon>
        <taxon>Pentapetalae</taxon>
        <taxon>asterids</taxon>
        <taxon>campanulids</taxon>
        <taxon>Asterales</taxon>
        <taxon>Asteraceae</taxon>
        <taxon>Asteroideae</taxon>
        <taxon>Anthemideae</taxon>
        <taxon>Anthemidinae</taxon>
        <taxon>Tanacetum</taxon>
    </lineage>
</organism>
<sequence>MESISFPEPPPLIGTPEKKNLNKFCDYHGDRGYNTNDCYHLRKQIEEAVASGKLAHLKPWCQHPVKTQKMQDFDDRFFRGNISSPRSNRSSSNFGKGRKKQDGANGVCNNKMTFAVQHHNRKDRNEKPQSSGFYHPLYDQIPH</sequence>
<proteinExistence type="predicted"/>
<gene>
    <name evidence="2" type="ORF">Tco_1057489</name>
</gene>
<accession>A0ABQ5H5H8</accession>
<name>A0ABQ5H5H8_9ASTR</name>
<evidence type="ECO:0000256" key="1">
    <source>
        <dbReference type="SAM" id="MobiDB-lite"/>
    </source>
</evidence>
<evidence type="ECO:0008006" key="4">
    <source>
        <dbReference type="Google" id="ProtNLM"/>
    </source>
</evidence>
<feature type="compositionally biased region" description="Low complexity" evidence="1">
    <location>
        <begin position="79"/>
        <end position="93"/>
    </location>
</feature>
<protein>
    <recommendedName>
        <fullName evidence="4">Reverse transcriptase domain-containing protein</fullName>
    </recommendedName>
</protein>
<evidence type="ECO:0000313" key="2">
    <source>
        <dbReference type="EMBL" id="GJT83147.1"/>
    </source>
</evidence>